<dbReference type="InterPro" id="IPR037695">
    <property type="entry name" value="IQUB"/>
</dbReference>
<dbReference type="GO" id="GO:0060271">
    <property type="term" value="P:cilium assembly"/>
    <property type="evidence" value="ECO:0007669"/>
    <property type="project" value="TreeGrafter"/>
</dbReference>
<keyword evidence="2" id="KW-1185">Reference proteome</keyword>
<dbReference type="GO" id="GO:0030317">
    <property type="term" value="P:flagellated sperm motility"/>
    <property type="evidence" value="ECO:0007669"/>
    <property type="project" value="TreeGrafter"/>
</dbReference>
<name>A0A087TP75_STEMI</name>
<dbReference type="OMA" id="MFQENEA"/>
<proteinExistence type="predicted"/>
<dbReference type="PANTHER" id="PTHR21074:SF0">
    <property type="entry name" value="IQ AND UBIQUITIN-LIKE DOMAIN-CONTAINING PROTEIN"/>
    <property type="match status" value="1"/>
</dbReference>
<dbReference type="AlphaFoldDB" id="A0A087TP75"/>
<sequence>MFQENEAQTVTSKGSVSVASTIFKEDDIPLDSASNIADKNENEGENIFLIARIPKKSYFGGYRDKVTGIIYHHAKIQTLPPPWKYGFMERFCRDAQTVILSNQGQQTSRNACSQVQVRNIFIRTTGDKFLAPTQNYVYADEIQADILEKVITLQKYLRRWLAVQELHKLQKFALLQILWEKEQDKLRRQQDSEWEKDIQRRRLSPKNEEDFVLLFSELQKWWNFEVK</sequence>
<feature type="non-terminal residue" evidence="1">
    <location>
        <position position="227"/>
    </location>
</feature>
<protein>
    <submittedName>
        <fullName evidence="1">IQ and ubiquitin-like domain-containing protein</fullName>
    </submittedName>
</protein>
<accession>A0A087TP75</accession>
<reference evidence="1 2" key="1">
    <citation type="submission" date="2013-11" db="EMBL/GenBank/DDBJ databases">
        <title>Genome sequencing of Stegodyphus mimosarum.</title>
        <authorList>
            <person name="Bechsgaard J."/>
        </authorList>
    </citation>
    <scope>NUCLEOTIDE SEQUENCE [LARGE SCALE GENOMIC DNA]</scope>
</reference>
<evidence type="ECO:0000313" key="1">
    <source>
        <dbReference type="EMBL" id="KFM66914.1"/>
    </source>
</evidence>
<dbReference type="GO" id="GO:0001669">
    <property type="term" value="C:acrosomal vesicle"/>
    <property type="evidence" value="ECO:0007669"/>
    <property type="project" value="TreeGrafter"/>
</dbReference>
<dbReference type="PANTHER" id="PTHR21074">
    <property type="entry name" value="IQ AND UBIQUITIN-LIKE DOMAIN-CONTAINING PROTEIN"/>
    <property type="match status" value="1"/>
</dbReference>
<dbReference type="EMBL" id="KK116127">
    <property type="protein sequence ID" value="KFM66914.1"/>
    <property type="molecule type" value="Genomic_DNA"/>
</dbReference>
<dbReference type="GO" id="GO:0031514">
    <property type="term" value="C:motile cilium"/>
    <property type="evidence" value="ECO:0007669"/>
    <property type="project" value="TreeGrafter"/>
</dbReference>
<organism evidence="1 2">
    <name type="scientific">Stegodyphus mimosarum</name>
    <name type="common">African social velvet spider</name>
    <dbReference type="NCBI Taxonomy" id="407821"/>
    <lineage>
        <taxon>Eukaryota</taxon>
        <taxon>Metazoa</taxon>
        <taxon>Ecdysozoa</taxon>
        <taxon>Arthropoda</taxon>
        <taxon>Chelicerata</taxon>
        <taxon>Arachnida</taxon>
        <taxon>Araneae</taxon>
        <taxon>Araneomorphae</taxon>
        <taxon>Entelegynae</taxon>
        <taxon>Eresoidea</taxon>
        <taxon>Eresidae</taxon>
        <taxon>Stegodyphus</taxon>
    </lineage>
</organism>
<dbReference type="STRING" id="407821.A0A087TP75"/>
<evidence type="ECO:0000313" key="2">
    <source>
        <dbReference type="Proteomes" id="UP000054359"/>
    </source>
</evidence>
<dbReference type="OrthoDB" id="10265862at2759"/>
<dbReference type="Proteomes" id="UP000054359">
    <property type="component" value="Unassembled WGS sequence"/>
</dbReference>
<gene>
    <name evidence="1" type="ORF">X975_03547</name>
</gene>